<dbReference type="Proteomes" id="UP001154252">
    <property type="component" value="Unassembled WGS sequence"/>
</dbReference>
<evidence type="ECO:0000313" key="7">
    <source>
        <dbReference type="Proteomes" id="UP001154252"/>
    </source>
</evidence>
<dbReference type="OrthoDB" id="823504at2759"/>
<evidence type="ECO:0000256" key="3">
    <source>
        <dbReference type="ARBA" id="ARBA00022964"/>
    </source>
</evidence>
<evidence type="ECO:0000256" key="5">
    <source>
        <dbReference type="ARBA" id="ARBA00023004"/>
    </source>
</evidence>
<evidence type="ECO:0000256" key="1">
    <source>
        <dbReference type="ARBA" id="ARBA00022723"/>
    </source>
</evidence>
<evidence type="ECO:0000256" key="2">
    <source>
        <dbReference type="ARBA" id="ARBA00022821"/>
    </source>
</evidence>
<keyword evidence="3" id="KW-0223">Dioxygenase</keyword>
<accession>A0A9W4P2C6</accession>
<evidence type="ECO:0000313" key="6">
    <source>
        <dbReference type="EMBL" id="CAG8897291.1"/>
    </source>
</evidence>
<dbReference type="Gene3D" id="1.10.640.10">
    <property type="entry name" value="Haem peroxidase domain superfamily, animal type"/>
    <property type="match status" value="1"/>
</dbReference>
<keyword evidence="2" id="KW-0611">Plant defense</keyword>
<reference evidence="6" key="1">
    <citation type="submission" date="2021-07" db="EMBL/GenBank/DDBJ databases">
        <authorList>
            <person name="Branca A.L. A."/>
        </authorList>
    </citation>
    <scope>NUCLEOTIDE SEQUENCE</scope>
</reference>
<dbReference type="GO" id="GO:0016702">
    <property type="term" value="F:oxidoreductase activity, acting on single donors with incorporation of molecular oxygen, incorporation of two atoms of oxygen"/>
    <property type="evidence" value="ECO:0007669"/>
    <property type="project" value="TreeGrafter"/>
</dbReference>
<proteinExistence type="predicted"/>
<dbReference type="GO" id="GO:0004601">
    <property type="term" value="F:peroxidase activity"/>
    <property type="evidence" value="ECO:0007669"/>
    <property type="project" value="InterPro"/>
</dbReference>
<dbReference type="PANTHER" id="PTHR11903:SF11">
    <property type="entry name" value="ALPHA-DIOXYGENASE 1"/>
    <property type="match status" value="1"/>
</dbReference>
<dbReference type="GO" id="GO:0006952">
    <property type="term" value="P:defense response"/>
    <property type="evidence" value="ECO:0007669"/>
    <property type="project" value="UniProtKB-KW"/>
</dbReference>
<dbReference type="InterPro" id="IPR010255">
    <property type="entry name" value="Haem_peroxidase_sf"/>
</dbReference>
<dbReference type="GO" id="GO:0006631">
    <property type="term" value="P:fatty acid metabolic process"/>
    <property type="evidence" value="ECO:0007669"/>
    <property type="project" value="UniProtKB-ARBA"/>
</dbReference>
<dbReference type="InterPro" id="IPR037120">
    <property type="entry name" value="Haem_peroxidase_sf_animal"/>
</dbReference>
<keyword evidence="4" id="KW-0560">Oxidoreductase</keyword>
<keyword evidence="1" id="KW-0479">Metal-binding</keyword>
<protein>
    <submittedName>
        <fullName evidence="6">Uncharacterized protein</fullName>
    </submittedName>
</protein>
<dbReference type="GO" id="GO:0006979">
    <property type="term" value="P:response to oxidative stress"/>
    <property type="evidence" value="ECO:0007669"/>
    <property type="project" value="InterPro"/>
</dbReference>
<organism evidence="6 7">
    <name type="scientific">Penicillium egyptiacum</name>
    <dbReference type="NCBI Taxonomy" id="1303716"/>
    <lineage>
        <taxon>Eukaryota</taxon>
        <taxon>Fungi</taxon>
        <taxon>Dikarya</taxon>
        <taxon>Ascomycota</taxon>
        <taxon>Pezizomycotina</taxon>
        <taxon>Eurotiomycetes</taxon>
        <taxon>Eurotiomycetidae</taxon>
        <taxon>Eurotiales</taxon>
        <taxon>Aspergillaceae</taxon>
        <taxon>Penicillium</taxon>
    </lineage>
</organism>
<dbReference type="AlphaFoldDB" id="A0A9W4P2C6"/>
<dbReference type="GO" id="GO:0020037">
    <property type="term" value="F:heme binding"/>
    <property type="evidence" value="ECO:0007669"/>
    <property type="project" value="InterPro"/>
</dbReference>
<keyword evidence="5" id="KW-0408">Iron</keyword>
<dbReference type="EMBL" id="CAJVRC010000859">
    <property type="protein sequence ID" value="CAG8897291.1"/>
    <property type="molecule type" value="Genomic_DNA"/>
</dbReference>
<dbReference type="Pfam" id="PF03098">
    <property type="entry name" value="An_peroxidase"/>
    <property type="match status" value="1"/>
</dbReference>
<dbReference type="PRINTS" id="PR00457">
    <property type="entry name" value="ANPEROXIDASE"/>
</dbReference>
<evidence type="ECO:0000256" key="4">
    <source>
        <dbReference type="ARBA" id="ARBA00023002"/>
    </source>
</evidence>
<keyword evidence="7" id="KW-1185">Reference proteome</keyword>
<sequence length="409" mass="46445">MESPNFQPTLFERIFFRIFYFINLFVPWDKLPGFLGAFNLNSMRTELRANNLHDGYASCAAQGNTLSHPLEDRRFLTARNSDGKFNSLELPLMGCSGMRFGRNFPREYTRKPTERELWTPNPRLVSERFMARKPEGFIPATSLNLLAAAWIQFQVHDWFQHEISNEVYDIPLLSEDKWPRSSMTLPRTKPDEVLDPSDIECPGYKNKNTAWWDGSQIYGSSEAVTQSLRTTDPDGKLSLSEGSKQVFIPRDSSGNPRTGFSDNWWTGIEMLHTLFAMEHNAICETVRAAHPDWTGDQIFDKARLVTSALMAKIHTLEWTPAILAHPALQIGMNVNWWGIASETLTKTLGRISKTSETISGIPGSGVNHFGVPYSLTEEFVSVYRMHPLIPGKPLTYVVVPEFQHSRATL</sequence>
<dbReference type="GO" id="GO:0046872">
    <property type="term" value="F:metal ion binding"/>
    <property type="evidence" value="ECO:0007669"/>
    <property type="project" value="UniProtKB-KW"/>
</dbReference>
<dbReference type="PROSITE" id="PS50292">
    <property type="entry name" value="PEROXIDASE_3"/>
    <property type="match status" value="1"/>
</dbReference>
<gene>
    <name evidence="6" type="ORF">PEGY_LOCUS4719</name>
</gene>
<comment type="caution">
    <text evidence="6">The sequence shown here is derived from an EMBL/GenBank/DDBJ whole genome shotgun (WGS) entry which is preliminary data.</text>
</comment>
<dbReference type="InterPro" id="IPR050783">
    <property type="entry name" value="Oxylipin_biosynth_metab"/>
</dbReference>
<dbReference type="PANTHER" id="PTHR11903">
    <property type="entry name" value="PROSTAGLANDIN G/H SYNTHASE"/>
    <property type="match status" value="1"/>
</dbReference>
<name>A0A9W4P2C6_9EURO</name>
<dbReference type="SUPFAM" id="SSF48113">
    <property type="entry name" value="Heme-dependent peroxidases"/>
    <property type="match status" value="1"/>
</dbReference>
<dbReference type="InterPro" id="IPR019791">
    <property type="entry name" value="Haem_peroxidase_animal"/>
</dbReference>